<proteinExistence type="predicted"/>
<dbReference type="Proteomes" id="UP000003082">
    <property type="component" value="Unassembled WGS sequence"/>
</dbReference>
<evidence type="ECO:0000313" key="1">
    <source>
        <dbReference type="EMBL" id="EEF12920.1"/>
    </source>
</evidence>
<dbReference type="AlphaFoldDB" id="B9D504"/>
<comment type="caution">
    <text evidence="1">The sequence shown here is derived from an EMBL/GenBank/DDBJ whole genome shotgun (WGS) entry which is preliminary data.</text>
</comment>
<name>B9D504_CAMRE</name>
<gene>
    <name evidence="1" type="ORF">CAMRE0001_3246</name>
</gene>
<evidence type="ECO:0000313" key="2">
    <source>
        <dbReference type="Proteomes" id="UP000003082"/>
    </source>
</evidence>
<accession>B9D504</accession>
<keyword evidence="2" id="KW-1185">Reference proteome</keyword>
<organism evidence="1 2">
    <name type="scientific">Campylobacter rectus RM3267</name>
    <dbReference type="NCBI Taxonomy" id="553218"/>
    <lineage>
        <taxon>Bacteria</taxon>
        <taxon>Pseudomonadati</taxon>
        <taxon>Campylobacterota</taxon>
        <taxon>Epsilonproteobacteria</taxon>
        <taxon>Campylobacterales</taxon>
        <taxon>Campylobacteraceae</taxon>
        <taxon>Campylobacter</taxon>
    </lineage>
</organism>
<reference evidence="1 2" key="1">
    <citation type="submission" date="2008-08" db="EMBL/GenBank/DDBJ databases">
        <authorList>
            <person name="Madupu R."/>
            <person name="Durkin A.S."/>
            <person name="Torralba M."/>
            <person name="Methe B."/>
            <person name="Sutton G.G."/>
            <person name="Strausberg R.L."/>
            <person name="Nelson K.E."/>
        </authorList>
    </citation>
    <scope>NUCLEOTIDE SEQUENCE [LARGE SCALE GENOMIC DNA]</scope>
    <source>
        <strain evidence="1 2">RM3267</strain>
    </source>
</reference>
<dbReference type="EMBL" id="ACFU01000032">
    <property type="protein sequence ID" value="EEF12920.1"/>
    <property type="molecule type" value="Genomic_DNA"/>
</dbReference>
<sequence>MRRNLNSSRQKAHNYAKFKRYNFKFIKIRASCLTLIISSKFKRAKFFKIFYPRKTKNDRIKSQIY</sequence>
<protein>
    <submittedName>
        <fullName evidence="1">Uncharacterized protein</fullName>
    </submittedName>
</protein>